<keyword evidence="1" id="KW-0472">Membrane</keyword>
<dbReference type="AlphaFoldDB" id="A0AAD0SH60"/>
<dbReference type="Pfam" id="PF07125">
    <property type="entry name" value="DUF1378"/>
    <property type="match status" value="1"/>
</dbReference>
<protein>
    <submittedName>
        <fullName evidence="2">DUF1378 domain-containing protein</fullName>
    </submittedName>
</protein>
<keyword evidence="1" id="KW-1133">Transmembrane helix</keyword>
<sequence>MTLIEAGMLYFSTAVGVLYLVSGGYKSIKAYVEKKIDAAAAAKASTKAE</sequence>
<organism evidence="2 3">
    <name type="scientific">Lonsdalea britannica</name>
    <dbReference type="NCBI Taxonomy" id="1082704"/>
    <lineage>
        <taxon>Bacteria</taxon>
        <taxon>Pseudomonadati</taxon>
        <taxon>Pseudomonadota</taxon>
        <taxon>Gammaproteobacteria</taxon>
        <taxon>Enterobacterales</taxon>
        <taxon>Pectobacteriaceae</taxon>
        <taxon>Lonsdalea</taxon>
    </lineage>
</organism>
<gene>
    <name evidence="2" type="ORF">CKQ53_13080</name>
</gene>
<reference evidence="2 3" key="1">
    <citation type="submission" date="2017-08" db="EMBL/GenBank/DDBJ databases">
        <title>Comparative genomics of bacteria isolated from necrotic lesions of AOD affected trees.</title>
        <authorList>
            <person name="Doonan J."/>
            <person name="Denman S."/>
            <person name="McDonald J.E."/>
        </authorList>
    </citation>
    <scope>NUCLEOTIDE SEQUENCE [LARGE SCALE GENOMIC DNA]</scope>
    <source>
        <strain evidence="2 3">477</strain>
    </source>
</reference>
<dbReference type="EMBL" id="CP023009">
    <property type="protein sequence ID" value="AXW87810.1"/>
    <property type="molecule type" value="Genomic_DNA"/>
</dbReference>
<keyword evidence="1" id="KW-0812">Transmembrane</keyword>
<dbReference type="RefSeq" id="WP_094118462.1">
    <property type="nucleotide sequence ID" value="NZ_CP023009.1"/>
</dbReference>
<dbReference type="InterPro" id="IPR009808">
    <property type="entry name" value="DUF1378"/>
</dbReference>
<evidence type="ECO:0000256" key="1">
    <source>
        <dbReference type="SAM" id="Phobius"/>
    </source>
</evidence>
<name>A0AAD0SH60_9GAMM</name>
<dbReference type="KEGG" id="lbq:CKQ53_13080"/>
<evidence type="ECO:0000313" key="3">
    <source>
        <dbReference type="Proteomes" id="UP000263881"/>
    </source>
</evidence>
<proteinExistence type="predicted"/>
<evidence type="ECO:0000313" key="2">
    <source>
        <dbReference type="EMBL" id="AXW87810.1"/>
    </source>
</evidence>
<dbReference type="Proteomes" id="UP000263881">
    <property type="component" value="Chromosome"/>
</dbReference>
<accession>A0AAD0SH60</accession>
<feature type="transmembrane region" description="Helical" evidence="1">
    <location>
        <begin position="6"/>
        <end position="25"/>
    </location>
</feature>
<keyword evidence="3" id="KW-1185">Reference proteome</keyword>